<name>A0A8S1R4C7_9CILI</name>
<comment type="caution">
    <text evidence="1">The sequence shown here is derived from an EMBL/GenBank/DDBJ whole genome shotgun (WGS) entry which is preliminary data.</text>
</comment>
<evidence type="ECO:0000313" key="2">
    <source>
        <dbReference type="Proteomes" id="UP000692954"/>
    </source>
</evidence>
<keyword evidence="2" id="KW-1185">Reference proteome</keyword>
<dbReference type="Proteomes" id="UP000692954">
    <property type="component" value="Unassembled WGS sequence"/>
</dbReference>
<gene>
    <name evidence="1" type="ORF">PSON_ATCC_30995.1.T1380047</name>
</gene>
<sequence length="53" mass="6391">MYLIKFKDCQNTSGEQIYRQLDQQQDDSAYMAEPMYQLILTVKKPIQKKEFDQ</sequence>
<reference evidence="1" key="1">
    <citation type="submission" date="2021-01" db="EMBL/GenBank/DDBJ databases">
        <authorList>
            <consortium name="Genoscope - CEA"/>
            <person name="William W."/>
        </authorList>
    </citation>
    <scope>NUCLEOTIDE SEQUENCE</scope>
</reference>
<accession>A0A8S1R4C7</accession>
<evidence type="ECO:0000313" key="1">
    <source>
        <dbReference type="EMBL" id="CAD8122375.1"/>
    </source>
</evidence>
<proteinExistence type="predicted"/>
<protein>
    <submittedName>
        <fullName evidence="1">Uncharacterized protein</fullName>
    </submittedName>
</protein>
<dbReference type="EMBL" id="CAJJDN010000138">
    <property type="protein sequence ID" value="CAD8122375.1"/>
    <property type="molecule type" value="Genomic_DNA"/>
</dbReference>
<dbReference type="AlphaFoldDB" id="A0A8S1R4C7"/>
<organism evidence="1 2">
    <name type="scientific">Paramecium sonneborni</name>
    <dbReference type="NCBI Taxonomy" id="65129"/>
    <lineage>
        <taxon>Eukaryota</taxon>
        <taxon>Sar</taxon>
        <taxon>Alveolata</taxon>
        <taxon>Ciliophora</taxon>
        <taxon>Intramacronucleata</taxon>
        <taxon>Oligohymenophorea</taxon>
        <taxon>Peniculida</taxon>
        <taxon>Parameciidae</taxon>
        <taxon>Paramecium</taxon>
    </lineage>
</organism>